<name>A0A927B137_9BACT</name>
<protein>
    <submittedName>
        <fullName evidence="1">Uncharacterized protein</fullName>
    </submittedName>
</protein>
<dbReference type="RefSeq" id="WP_191039052.1">
    <property type="nucleotide sequence ID" value="NZ_JACXAA010000003.1"/>
</dbReference>
<gene>
    <name evidence="1" type="ORF">IC230_11085</name>
</gene>
<organism evidence="1 2">
    <name type="scientific">Spirosoma validum</name>
    <dbReference type="NCBI Taxonomy" id="2771355"/>
    <lineage>
        <taxon>Bacteria</taxon>
        <taxon>Pseudomonadati</taxon>
        <taxon>Bacteroidota</taxon>
        <taxon>Cytophagia</taxon>
        <taxon>Cytophagales</taxon>
        <taxon>Cytophagaceae</taxon>
        <taxon>Spirosoma</taxon>
    </lineage>
</organism>
<accession>A0A927B137</accession>
<comment type="caution">
    <text evidence="1">The sequence shown here is derived from an EMBL/GenBank/DDBJ whole genome shotgun (WGS) entry which is preliminary data.</text>
</comment>
<evidence type="ECO:0000313" key="2">
    <source>
        <dbReference type="Proteomes" id="UP000653797"/>
    </source>
</evidence>
<keyword evidence="2" id="KW-1185">Reference proteome</keyword>
<proteinExistence type="predicted"/>
<dbReference type="AlphaFoldDB" id="A0A927B137"/>
<dbReference type="Proteomes" id="UP000653797">
    <property type="component" value="Unassembled WGS sequence"/>
</dbReference>
<reference evidence="1" key="1">
    <citation type="submission" date="2020-09" db="EMBL/GenBank/DDBJ databases">
        <authorList>
            <person name="Kim M.K."/>
        </authorList>
    </citation>
    <scope>NUCLEOTIDE SEQUENCE</scope>
    <source>
        <strain evidence="1">BT704</strain>
    </source>
</reference>
<dbReference type="EMBL" id="JACXAA010000003">
    <property type="protein sequence ID" value="MBD2753436.1"/>
    <property type="molecule type" value="Genomic_DNA"/>
</dbReference>
<sequence>MTQSDLEFAAETLLSLLKNDREPFFDLSKEDLARVKNGLQESLVISKDLALFEGLAPEPGTGTFIDLLPDGKQRADGYRSFLANLSNLGMIGGLKNFLTFTKFRINADHIRTLVNDTLDSSGNKATYLLIHPGLKPDGKYTLVLAAGDRQAKTIKVGANPQVLDEINPCNPCDRLEQ</sequence>
<evidence type="ECO:0000313" key="1">
    <source>
        <dbReference type="EMBL" id="MBD2753436.1"/>
    </source>
</evidence>